<keyword evidence="4" id="KW-0645">Protease</keyword>
<dbReference type="Proteomes" id="UP000494040">
    <property type="component" value="Unassembled WGS sequence"/>
</dbReference>
<dbReference type="PROSITE" id="PS50199">
    <property type="entry name" value="ZF_RANBP2_2"/>
    <property type="match status" value="2"/>
</dbReference>
<evidence type="ECO:0000256" key="12">
    <source>
        <dbReference type="ARBA" id="ARBA00022833"/>
    </source>
</evidence>
<feature type="compositionally biased region" description="Polar residues" evidence="14">
    <location>
        <begin position="128"/>
        <end position="149"/>
    </location>
</feature>
<dbReference type="CTD" id="41179"/>
<dbReference type="GO" id="GO:1990168">
    <property type="term" value="P:protein K33-linked deubiquitination"/>
    <property type="evidence" value="ECO:0007669"/>
    <property type="project" value="TreeGrafter"/>
</dbReference>
<feature type="domain" description="OTU" evidence="16">
    <location>
        <begin position="365"/>
        <end position="523"/>
    </location>
</feature>
<dbReference type="GO" id="GO:0005737">
    <property type="term" value="C:cytoplasm"/>
    <property type="evidence" value="ECO:0007669"/>
    <property type="project" value="TreeGrafter"/>
</dbReference>
<evidence type="ECO:0000256" key="4">
    <source>
        <dbReference type="ARBA" id="ARBA00022670"/>
    </source>
</evidence>
<evidence type="ECO:0000256" key="14">
    <source>
        <dbReference type="SAM" id="MobiDB-lite"/>
    </source>
</evidence>
<dbReference type="GeneID" id="106662178"/>
<evidence type="ECO:0000256" key="10">
    <source>
        <dbReference type="ARBA" id="ARBA00022801"/>
    </source>
</evidence>
<feature type="domain" description="RanBP2-type" evidence="15">
    <location>
        <begin position="3"/>
        <end position="32"/>
    </location>
</feature>
<evidence type="ECO:0000256" key="2">
    <source>
        <dbReference type="ARBA" id="ARBA00005865"/>
    </source>
</evidence>
<evidence type="ECO:0000256" key="1">
    <source>
        <dbReference type="ARBA" id="ARBA00000707"/>
    </source>
</evidence>
<dbReference type="PROSITE" id="PS01358">
    <property type="entry name" value="ZF_RANBP2_1"/>
    <property type="match status" value="2"/>
</dbReference>
<reference evidence="17" key="1">
    <citation type="submission" date="2022-01" db="UniProtKB">
        <authorList>
            <consortium name="EnsemblMetazoa"/>
        </authorList>
    </citation>
    <scope>IDENTIFICATION</scope>
</reference>
<dbReference type="Pfam" id="PF00641">
    <property type="entry name" value="Zn_ribbon_RanBP"/>
    <property type="match status" value="2"/>
</dbReference>
<dbReference type="PANTHER" id="PTHR13367">
    <property type="entry name" value="UBIQUITIN THIOESTERASE"/>
    <property type="match status" value="1"/>
</dbReference>
<dbReference type="InterPro" id="IPR051346">
    <property type="entry name" value="OTU_Deubiquitinase"/>
</dbReference>
<evidence type="ECO:0000256" key="9">
    <source>
        <dbReference type="ARBA" id="ARBA00022786"/>
    </source>
</evidence>
<dbReference type="GO" id="GO:0005634">
    <property type="term" value="C:nucleus"/>
    <property type="evidence" value="ECO:0007669"/>
    <property type="project" value="TreeGrafter"/>
</dbReference>
<dbReference type="OMA" id="MCDTKDD"/>
<dbReference type="KEGG" id="clec:106662178"/>
<dbReference type="InterPro" id="IPR001876">
    <property type="entry name" value="Znf_RanBP2"/>
</dbReference>
<dbReference type="EC" id="3.4.19.12" evidence="3"/>
<comment type="similarity">
    <text evidence="2">Belongs to the peptidase C64 family.</text>
</comment>
<dbReference type="GO" id="GO:0004843">
    <property type="term" value="F:cysteine-type deubiquitinase activity"/>
    <property type="evidence" value="ECO:0007669"/>
    <property type="project" value="UniProtKB-EC"/>
</dbReference>
<dbReference type="GO" id="GO:0035523">
    <property type="term" value="P:protein K29-linked deubiquitination"/>
    <property type="evidence" value="ECO:0007669"/>
    <property type="project" value="TreeGrafter"/>
</dbReference>
<dbReference type="OrthoDB" id="6275030at2759"/>
<keyword evidence="5" id="KW-0879">Wnt signaling pathway</keyword>
<dbReference type="GO" id="GO:0070530">
    <property type="term" value="F:K63-linked polyubiquitin modification-dependent protein binding"/>
    <property type="evidence" value="ECO:0007669"/>
    <property type="project" value="TreeGrafter"/>
</dbReference>
<keyword evidence="6" id="KW-0479">Metal-binding</keyword>
<dbReference type="Gene3D" id="4.10.1060.10">
    <property type="entry name" value="Zinc finger, RanBP2-type"/>
    <property type="match status" value="2"/>
</dbReference>
<dbReference type="SMART" id="SM00547">
    <property type="entry name" value="ZnF_RBZ"/>
    <property type="match status" value="2"/>
</dbReference>
<evidence type="ECO:0000256" key="3">
    <source>
        <dbReference type="ARBA" id="ARBA00012759"/>
    </source>
</evidence>
<dbReference type="SUPFAM" id="SSF90209">
    <property type="entry name" value="Ran binding protein zinc finger-like"/>
    <property type="match status" value="2"/>
</dbReference>
<proteinExistence type="inferred from homology"/>
<accession>A0A8I6SDI2</accession>
<sequence length="645" mass="72182">MSREVKWTCEYCTYENFPNASKCTMCQGPKPLLSKNIYRLRADEDSGFVKPETSSSVPRSVNADFLHEQLKPLRISDCSENTASATSRVSTAVKWSCKICTYENWPKSRKCIMCGTSASASNTSPTSGQLPLQNQASPNNTSVRLTSPSPEKDATINEDNTMKRSNSRREDIGASQTSMTNNYEFDRRRREADWTWLNACLGVVEGDPNPVAKFLSTGGDPTRQLLPAEVSLLNRPSAFDIGHTLVHLAIRFHREEMLAMLVSSIDGGGSGLKRVPSYIAPELASAIRRHAATIFNTKHSRSIPFPFITEFTTFVLPADIEDLPASVQEQLFDELLDKDVQQQLESEPAVINWSVEITVQLGSRLHALWNRSQGDCLLDSLMQATWGVFDRDSLLRRALADSLCHGAHLLYPRWLESEANQARQLDFTLSDSQWAEDWSALVKRATQPGASLQQLHVFALAHVLRRPVLVYGVKFVKSFRGEALDYAGFEGVYLPLLWEPSFCSTSPVALGYTRGHFSALVPMECYSTHTHSDLGSSGIVEDNRGEQVCYLPLVDRDRKILPIHFLTKSETGSEERLLRRWLDVNITNGGLLVAQQRVHGRPLLVAQMLQEWLNHYKSLAQMSGTPYSRTIPTQDFSSDGDTDDE</sequence>
<dbReference type="Pfam" id="PF18418">
    <property type="entry name" value="AnkUBD"/>
    <property type="match status" value="1"/>
</dbReference>
<dbReference type="CDD" id="cd22767">
    <property type="entry name" value="OTU_ZRANB1"/>
    <property type="match status" value="1"/>
</dbReference>
<dbReference type="EnsemblMetazoa" id="XM_024225860.1">
    <property type="protein sequence ID" value="XP_024081628.1"/>
    <property type="gene ID" value="LOC106662178"/>
</dbReference>
<dbReference type="GO" id="GO:0016477">
    <property type="term" value="P:cell migration"/>
    <property type="evidence" value="ECO:0007669"/>
    <property type="project" value="TreeGrafter"/>
</dbReference>
<dbReference type="GO" id="GO:0071947">
    <property type="term" value="P:protein deubiquitination involved in ubiquitin-dependent protein catabolic process"/>
    <property type="evidence" value="ECO:0007669"/>
    <property type="project" value="TreeGrafter"/>
</dbReference>
<keyword evidence="12" id="KW-0862">Zinc</keyword>
<dbReference type="AlphaFoldDB" id="A0A8I6SDI2"/>
<dbReference type="PANTHER" id="PTHR13367:SF28">
    <property type="entry name" value="UBIQUITIN THIOESTERASE ZRANB1"/>
    <property type="match status" value="1"/>
</dbReference>
<evidence type="ECO:0000256" key="5">
    <source>
        <dbReference type="ARBA" id="ARBA00022687"/>
    </source>
</evidence>
<name>A0A8I6SDI2_CIMLE</name>
<feature type="region of interest" description="Disordered" evidence="14">
    <location>
        <begin position="122"/>
        <end position="184"/>
    </location>
</feature>
<dbReference type="RefSeq" id="XP_024081628.1">
    <property type="nucleotide sequence ID" value="XM_024225860.1"/>
</dbReference>
<dbReference type="Gene3D" id="1.25.40.560">
    <property type="match status" value="1"/>
</dbReference>
<dbReference type="GO" id="GO:0016055">
    <property type="term" value="P:Wnt signaling pathway"/>
    <property type="evidence" value="ECO:0007669"/>
    <property type="project" value="UniProtKB-KW"/>
</dbReference>
<dbReference type="EnsemblMetazoa" id="XM_024225861.1">
    <property type="protein sequence ID" value="XP_024081629.1"/>
    <property type="gene ID" value="LOC106662178"/>
</dbReference>
<keyword evidence="10" id="KW-0378">Hydrolase</keyword>
<evidence type="ECO:0000256" key="11">
    <source>
        <dbReference type="ARBA" id="ARBA00022807"/>
    </source>
</evidence>
<evidence type="ECO:0000313" key="17">
    <source>
        <dbReference type="EnsemblMetazoa" id="XP_024081629.1"/>
    </source>
</evidence>
<keyword evidence="11" id="KW-0788">Thiol protease</keyword>
<comment type="catalytic activity">
    <reaction evidence="1">
        <text>Thiol-dependent hydrolysis of ester, thioester, amide, peptide and isopeptide bonds formed by the C-terminal Gly of ubiquitin (a 76-residue protein attached to proteins as an intracellular targeting signal).</text>
        <dbReference type="EC" id="3.4.19.12"/>
    </reaction>
</comment>
<evidence type="ECO:0000313" key="18">
    <source>
        <dbReference type="Proteomes" id="UP000494040"/>
    </source>
</evidence>
<dbReference type="PROSITE" id="PS50802">
    <property type="entry name" value="OTU"/>
    <property type="match status" value="1"/>
</dbReference>
<keyword evidence="7" id="KW-0677">Repeat</keyword>
<dbReference type="InterPro" id="IPR041294">
    <property type="entry name" value="AnkUBD"/>
</dbReference>
<dbReference type="GO" id="GO:0007010">
    <property type="term" value="P:cytoskeleton organization"/>
    <property type="evidence" value="ECO:0007669"/>
    <property type="project" value="TreeGrafter"/>
</dbReference>
<evidence type="ECO:0000256" key="7">
    <source>
        <dbReference type="ARBA" id="ARBA00022737"/>
    </source>
</evidence>
<dbReference type="RefSeq" id="XP_024081629.1">
    <property type="nucleotide sequence ID" value="XM_024225861.1"/>
</dbReference>
<feature type="compositionally biased region" description="Polar residues" evidence="14">
    <location>
        <begin position="174"/>
        <end position="183"/>
    </location>
</feature>
<feature type="domain" description="RanBP2-type" evidence="15">
    <location>
        <begin position="88"/>
        <end position="120"/>
    </location>
</feature>
<evidence type="ECO:0000256" key="6">
    <source>
        <dbReference type="ARBA" id="ARBA00022723"/>
    </source>
</evidence>
<keyword evidence="18" id="KW-1185">Reference proteome</keyword>
<keyword evidence="9" id="KW-0833">Ubl conjugation pathway</keyword>
<evidence type="ECO:0000256" key="8">
    <source>
        <dbReference type="ARBA" id="ARBA00022771"/>
    </source>
</evidence>
<dbReference type="Pfam" id="PF02338">
    <property type="entry name" value="OTU"/>
    <property type="match status" value="1"/>
</dbReference>
<dbReference type="InterPro" id="IPR049768">
    <property type="entry name" value="ZRANB1_OTU"/>
</dbReference>
<dbReference type="GO" id="GO:0008270">
    <property type="term" value="F:zinc ion binding"/>
    <property type="evidence" value="ECO:0007669"/>
    <property type="project" value="UniProtKB-KW"/>
</dbReference>
<protein>
    <recommendedName>
        <fullName evidence="3">ubiquitinyl hydrolase 1</fullName>
        <ecNumber evidence="3">3.4.19.12</ecNumber>
    </recommendedName>
</protein>
<keyword evidence="8 13" id="KW-0863">Zinc-finger</keyword>
<dbReference type="InterPro" id="IPR036443">
    <property type="entry name" value="Znf_RanBP2_sf"/>
</dbReference>
<evidence type="ECO:0000256" key="13">
    <source>
        <dbReference type="PROSITE-ProRule" id="PRU00322"/>
    </source>
</evidence>
<dbReference type="InterPro" id="IPR003323">
    <property type="entry name" value="OTU_dom"/>
</dbReference>
<organism evidence="17 18">
    <name type="scientific">Cimex lectularius</name>
    <name type="common">Bed bug</name>
    <name type="synonym">Acanthia lectularia</name>
    <dbReference type="NCBI Taxonomy" id="79782"/>
    <lineage>
        <taxon>Eukaryota</taxon>
        <taxon>Metazoa</taxon>
        <taxon>Ecdysozoa</taxon>
        <taxon>Arthropoda</taxon>
        <taxon>Hexapoda</taxon>
        <taxon>Insecta</taxon>
        <taxon>Pterygota</taxon>
        <taxon>Neoptera</taxon>
        <taxon>Paraneoptera</taxon>
        <taxon>Hemiptera</taxon>
        <taxon>Heteroptera</taxon>
        <taxon>Panheteroptera</taxon>
        <taxon>Cimicomorpha</taxon>
        <taxon>Cimicidae</taxon>
        <taxon>Cimex</taxon>
    </lineage>
</organism>
<dbReference type="GO" id="GO:0030177">
    <property type="term" value="P:positive regulation of Wnt signaling pathway"/>
    <property type="evidence" value="ECO:0007669"/>
    <property type="project" value="TreeGrafter"/>
</dbReference>
<evidence type="ECO:0000259" key="16">
    <source>
        <dbReference type="PROSITE" id="PS50802"/>
    </source>
</evidence>
<evidence type="ECO:0000259" key="15">
    <source>
        <dbReference type="PROSITE" id="PS50199"/>
    </source>
</evidence>